<name>A0A3Q8XLA4_9HYPH</name>
<evidence type="ECO:0000313" key="2">
    <source>
        <dbReference type="Proteomes" id="UP000268192"/>
    </source>
</evidence>
<protein>
    <recommendedName>
        <fullName evidence="3">SinR family protein</fullName>
    </recommendedName>
</protein>
<proteinExistence type="predicted"/>
<dbReference type="Proteomes" id="UP000268192">
    <property type="component" value="Chromosome"/>
</dbReference>
<dbReference type="RefSeq" id="WP_126007093.1">
    <property type="nucleotide sequence ID" value="NZ_CP032509.1"/>
</dbReference>
<accession>A0A3Q8XLA4</accession>
<keyword evidence="2" id="KW-1185">Reference proteome</keyword>
<evidence type="ECO:0000313" key="1">
    <source>
        <dbReference type="EMBL" id="AZN70176.1"/>
    </source>
</evidence>
<gene>
    <name evidence="1" type="ORF">D5400_01795</name>
</gene>
<sequence length="89" mass="10294">MAIYLIGYEGRTERPYDQLQEAIDREGGVKLIDGLWALDVEKDATELRDWVHTFMDDVDAIFIAQMRAGSHWASRHLKSSANDWLKSRL</sequence>
<organism evidence="1 2">
    <name type="scientific">Georhizobium profundi</name>
    <dbReference type="NCBI Taxonomy" id="2341112"/>
    <lineage>
        <taxon>Bacteria</taxon>
        <taxon>Pseudomonadati</taxon>
        <taxon>Pseudomonadota</taxon>
        <taxon>Alphaproteobacteria</taxon>
        <taxon>Hyphomicrobiales</taxon>
        <taxon>Rhizobiaceae</taxon>
        <taxon>Georhizobium</taxon>
    </lineage>
</organism>
<dbReference type="EMBL" id="CP032509">
    <property type="protein sequence ID" value="AZN70176.1"/>
    <property type="molecule type" value="Genomic_DNA"/>
</dbReference>
<evidence type="ECO:0008006" key="3">
    <source>
        <dbReference type="Google" id="ProtNLM"/>
    </source>
</evidence>
<dbReference type="AlphaFoldDB" id="A0A3Q8XLA4"/>
<reference evidence="1 2" key="1">
    <citation type="submission" date="2018-09" db="EMBL/GenBank/DDBJ databases">
        <title>Marinorhizobium profundi gen. nov., sp. nov., isolated from a deep-sea sediment sample from the New Britain Trench and proposal of Marinorhizobiaceae fam. nov. in the order Rhizobiales of the class Alphaproteobacteria.</title>
        <authorList>
            <person name="Cao J."/>
        </authorList>
    </citation>
    <scope>NUCLEOTIDE SEQUENCE [LARGE SCALE GENOMIC DNA]</scope>
    <source>
        <strain evidence="1 2">WS11</strain>
    </source>
</reference>
<dbReference type="KEGG" id="abaw:D5400_01795"/>
<dbReference type="OrthoDB" id="2656750at2"/>